<dbReference type="AlphaFoldDB" id="A0A9Q6LLB3"/>
<reference evidence="1 2" key="1">
    <citation type="submission" date="2019-04" db="EMBL/GenBank/DDBJ databases">
        <title>Complete genome sequencing of Piscirickettsia salmonis strain Psal-009.</title>
        <authorList>
            <person name="Schober I."/>
            <person name="Bunk B."/>
            <person name="Sproer C."/>
            <person name="Carril G.P."/>
            <person name="Riedel T."/>
            <person name="Flores-Herrera P.A."/>
            <person name="Nourdin-Galindo G."/>
            <person name="Marshall S.H."/>
            <person name="Overmann J."/>
        </authorList>
    </citation>
    <scope>NUCLEOTIDE SEQUENCE [LARGE SCALE GENOMIC DNA]</scope>
    <source>
        <strain evidence="1 2">Psal-009</strain>
    </source>
</reference>
<evidence type="ECO:0000313" key="2">
    <source>
        <dbReference type="Proteomes" id="UP000422232"/>
    </source>
</evidence>
<organism evidence="1 2">
    <name type="scientific">Piscirickettsia salmonis</name>
    <dbReference type="NCBI Taxonomy" id="1238"/>
    <lineage>
        <taxon>Bacteria</taxon>
        <taxon>Pseudomonadati</taxon>
        <taxon>Pseudomonadota</taxon>
        <taxon>Gammaproteobacteria</taxon>
        <taxon>Thiotrichales</taxon>
        <taxon>Piscirickettsiaceae</taxon>
        <taxon>Piscirickettsia</taxon>
    </lineage>
</organism>
<name>A0A9Q6LLB3_PISSA</name>
<dbReference type="InterPro" id="IPR011664">
    <property type="entry name" value="Abi_system_AbiD/AbiF-like"/>
</dbReference>
<protein>
    <submittedName>
        <fullName evidence="1">Abortive infection bacteriophage resistance protein</fullName>
    </submittedName>
</protein>
<evidence type="ECO:0000313" key="1">
    <source>
        <dbReference type="EMBL" id="QGO05288.1"/>
    </source>
</evidence>
<dbReference type="PIRSF" id="PIRSF034934">
    <property type="entry name" value="AbiF_AbiD"/>
    <property type="match status" value="1"/>
</dbReference>
<gene>
    <name evidence="1" type="ORF">Psal009_01176</name>
</gene>
<proteinExistence type="predicted"/>
<accession>A0A9Q6LLB3</accession>
<dbReference type="EMBL" id="CP038908">
    <property type="protein sequence ID" value="QGO05288.1"/>
    <property type="molecule type" value="Genomic_DNA"/>
</dbReference>
<dbReference type="Pfam" id="PF07751">
    <property type="entry name" value="Abi_2"/>
    <property type="match status" value="1"/>
</dbReference>
<keyword evidence="2" id="KW-1185">Reference proteome</keyword>
<dbReference type="Proteomes" id="UP000422232">
    <property type="component" value="Chromosome"/>
</dbReference>
<dbReference type="InterPro" id="IPR017034">
    <property type="entry name" value="Abi_system_AbiD/AbiF"/>
</dbReference>
<sequence>MVIPDKDRALHYLENLNYYRLAAYWIPFQKDRVSHTFYEGTSFDDVLNLYIFDRELRLIVLDAIERVEVSVRTQLCYCLAHEHGSHAHLQPEAFFNTNKYNVLISKLKDEYRRSNESFVNHYREAYTETLPPIWVSVELFTFGQLSMCYQNIKGRHLKQKIASHYNIDEKLLGSFLHQLSFIRNLCAHHSRLWNRDLTVTMKIPRKKAPKDLLISVDLNENARKIYNTLTMMLYFMNKVNPNHHWKDRFFSIVNNHNIDLNKMGFKKEYQQGLWI</sequence>